<dbReference type="PANTHER" id="PTHR43677:SF4">
    <property type="entry name" value="QUINONE OXIDOREDUCTASE-LIKE PROTEIN 2"/>
    <property type="match status" value="1"/>
</dbReference>
<name>A0ABV5TF11_9ACTN</name>
<dbReference type="GO" id="GO:0016491">
    <property type="term" value="F:oxidoreductase activity"/>
    <property type="evidence" value="ECO:0007669"/>
    <property type="project" value="UniProtKB-KW"/>
</dbReference>
<dbReference type="SUPFAM" id="SSF50129">
    <property type="entry name" value="GroES-like"/>
    <property type="match status" value="1"/>
</dbReference>
<dbReference type="Pfam" id="PF08240">
    <property type="entry name" value="ADH_N"/>
    <property type="match status" value="1"/>
</dbReference>
<gene>
    <name evidence="3" type="ORF">ACFFRH_16125</name>
</gene>
<dbReference type="RefSeq" id="WP_344749876.1">
    <property type="nucleotide sequence ID" value="NZ_BAAAWW010000210.1"/>
</dbReference>
<reference evidence="3 4" key="1">
    <citation type="submission" date="2024-09" db="EMBL/GenBank/DDBJ databases">
        <authorList>
            <person name="Sun Q."/>
            <person name="Mori K."/>
        </authorList>
    </citation>
    <scope>NUCLEOTIDE SEQUENCE [LARGE SCALE GENOMIC DNA]</scope>
    <source>
        <strain evidence="3 4">JCM 3028</strain>
    </source>
</reference>
<organism evidence="3 4">
    <name type="scientific">Streptosporangium vulgare</name>
    <dbReference type="NCBI Taxonomy" id="46190"/>
    <lineage>
        <taxon>Bacteria</taxon>
        <taxon>Bacillati</taxon>
        <taxon>Actinomycetota</taxon>
        <taxon>Actinomycetes</taxon>
        <taxon>Streptosporangiales</taxon>
        <taxon>Streptosporangiaceae</taxon>
        <taxon>Streptosporangium</taxon>
    </lineage>
</organism>
<protein>
    <submittedName>
        <fullName evidence="3">NADPH:quinone oxidoreductase family protein</fullName>
        <ecNumber evidence="3">1.-.-.-</ecNumber>
    </submittedName>
</protein>
<feature type="region of interest" description="Disordered" evidence="1">
    <location>
        <begin position="176"/>
        <end position="199"/>
    </location>
</feature>
<comment type="caution">
    <text evidence="3">The sequence shown here is derived from an EMBL/GenBank/DDBJ whole genome shotgun (WGS) entry which is preliminary data.</text>
</comment>
<proteinExistence type="predicted"/>
<dbReference type="EMBL" id="JBHMBS010000006">
    <property type="protein sequence ID" value="MFB9677010.1"/>
    <property type="molecule type" value="Genomic_DNA"/>
</dbReference>
<dbReference type="EC" id="1.-.-.-" evidence="3"/>
<dbReference type="Proteomes" id="UP001589610">
    <property type="component" value="Unassembled WGS sequence"/>
</dbReference>
<dbReference type="Gene3D" id="3.90.180.10">
    <property type="entry name" value="Medium-chain alcohol dehydrogenases, catalytic domain"/>
    <property type="match status" value="1"/>
</dbReference>
<feature type="domain" description="Enoyl reductase (ER)" evidence="2">
    <location>
        <begin position="12"/>
        <end position="328"/>
    </location>
</feature>
<dbReference type="InterPro" id="IPR011032">
    <property type="entry name" value="GroES-like_sf"/>
</dbReference>
<dbReference type="InterPro" id="IPR036291">
    <property type="entry name" value="NAD(P)-bd_dom_sf"/>
</dbReference>
<dbReference type="Pfam" id="PF00107">
    <property type="entry name" value="ADH_zinc_N"/>
    <property type="match status" value="1"/>
</dbReference>
<dbReference type="CDD" id="cd08241">
    <property type="entry name" value="QOR1"/>
    <property type="match status" value="1"/>
</dbReference>
<dbReference type="InterPro" id="IPR020843">
    <property type="entry name" value="ER"/>
</dbReference>
<dbReference type="SUPFAM" id="SSF51735">
    <property type="entry name" value="NAD(P)-binding Rossmann-fold domains"/>
    <property type="match status" value="1"/>
</dbReference>
<evidence type="ECO:0000313" key="4">
    <source>
        <dbReference type="Proteomes" id="UP001589610"/>
    </source>
</evidence>
<dbReference type="SMART" id="SM00829">
    <property type="entry name" value="PKS_ER"/>
    <property type="match status" value="1"/>
</dbReference>
<keyword evidence="4" id="KW-1185">Reference proteome</keyword>
<sequence>MNGRALICARLGAPEDLELADVATPSPGPGEVVVAVSHVGLNFHDTLIIAGTHVVRPEPPFSPGSEYAGTVVAVGEGVTSVRPGDRVAGNEEYGCARDAVLVRADRVTVVPGHVTDRQAAAILVAYSTAYHALVQRAGLRAGETLAVLGAAGGVGSAAVDVGNLLGARVIAGASTPERAESARRHGAHETFSYGDSGSSGDAKAAIKELTGGAGADVVFDPVGGAVAEAAVRAVAWDGRYLVVGFASGGIPRVGLNIPLVKGSSVVGVFWGEFVRRDRAAQERNLRQIFDWAAAGRLRHHVHDVLPLQEGPRALRELADGRVQGKLLLRAGDPPG</sequence>
<dbReference type="Gene3D" id="3.40.50.720">
    <property type="entry name" value="NAD(P)-binding Rossmann-like Domain"/>
    <property type="match status" value="1"/>
</dbReference>
<evidence type="ECO:0000259" key="2">
    <source>
        <dbReference type="SMART" id="SM00829"/>
    </source>
</evidence>
<dbReference type="InterPro" id="IPR013149">
    <property type="entry name" value="ADH-like_C"/>
</dbReference>
<dbReference type="PANTHER" id="PTHR43677">
    <property type="entry name" value="SHORT-CHAIN DEHYDROGENASE/REDUCTASE"/>
    <property type="match status" value="1"/>
</dbReference>
<accession>A0ABV5TF11</accession>
<dbReference type="InterPro" id="IPR051397">
    <property type="entry name" value="Zn-ADH-like_protein"/>
</dbReference>
<evidence type="ECO:0000256" key="1">
    <source>
        <dbReference type="SAM" id="MobiDB-lite"/>
    </source>
</evidence>
<evidence type="ECO:0000313" key="3">
    <source>
        <dbReference type="EMBL" id="MFB9677010.1"/>
    </source>
</evidence>
<dbReference type="InterPro" id="IPR013154">
    <property type="entry name" value="ADH-like_N"/>
</dbReference>
<keyword evidence="3" id="KW-0560">Oxidoreductase</keyword>